<dbReference type="SUPFAM" id="SSF52047">
    <property type="entry name" value="RNI-like"/>
    <property type="match status" value="1"/>
</dbReference>
<evidence type="ECO:0000313" key="2">
    <source>
        <dbReference type="Proteomes" id="UP000728032"/>
    </source>
</evidence>
<dbReference type="InterPro" id="IPR032675">
    <property type="entry name" value="LRR_dom_sf"/>
</dbReference>
<keyword evidence="2" id="KW-1185">Reference proteome</keyword>
<dbReference type="SUPFAM" id="SSF81383">
    <property type="entry name" value="F-box domain"/>
    <property type="match status" value="1"/>
</dbReference>
<dbReference type="OrthoDB" id="6478838at2759"/>
<name>A0A7R9LWL7_9ACAR</name>
<dbReference type="Gene3D" id="3.80.10.10">
    <property type="entry name" value="Ribonuclease Inhibitor"/>
    <property type="match status" value="1"/>
</dbReference>
<dbReference type="EMBL" id="CAJPVJ010003532">
    <property type="protein sequence ID" value="CAG2167682.1"/>
    <property type="molecule type" value="Genomic_DNA"/>
</dbReference>
<evidence type="ECO:0008006" key="3">
    <source>
        <dbReference type="Google" id="ProtNLM"/>
    </source>
</evidence>
<feature type="non-terminal residue" evidence="1">
    <location>
        <position position="410"/>
    </location>
</feature>
<dbReference type="AlphaFoldDB" id="A0A7R9LWL7"/>
<dbReference type="InterPro" id="IPR036047">
    <property type="entry name" value="F-box-like_dom_sf"/>
</dbReference>
<evidence type="ECO:0000313" key="1">
    <source>
        <dbReference type="EMBL" id="CAD7649237.1"/>
    </source>
</evidence>
<dbReference type="Proteomes" id="UP000728032">
    <property type="component" value="Unassembled WGS sequence"/>
</dbReference>
<dbReference type="EMBL" id="OC918357">
    <property type="protein sequence ID" value="CAD7649237.1"/>
    <property type="molecule type" value="Genomic_DNA"/>
</dbReference>
<gene>
    <name evidence="1" type="ORF">ONB1V03_LOCUS7179</name>
</gene>
<reference evidence="1" key="1">
    <citation type="submission" date="2020-11" db="EMBL/GenBank/DDBJ databases">
        <authorList>
            <person name="Tran Van P."/>
        </authorList>
    </citation>
    <scope>NUCLEOTIDE SEQUENCE</scope>
</reference>
<organism evidence="1">
    <name type="scientific">Oppiella nova</name>
    <dbReference type="NCBI Taxonomy" id="334625"/>
    <lineage>
        <taxon>Eukaryota</taxon>
        <taxon>Metazoa</taxon>
        <taxon>Ecdysozoa</taxon>
        <taxon>Arthropoda</taxon>
        <taxon>Chelicerata</taxon>
        <taxon>Arachnida</taxon>
        <taxon>Acari</taxon>
        <taxon>Acariformes</taxon>
        <taxon>Sarcoptiformes</taxon>
        <taxon>Oribatida</taxon>
        <taxon>Brachypylina</taxon>
        <taxon>Oppioidea</taxon>
        <taxon>Oppiidae</taxon>
        <taxon>Oppiella</taxon>
    </lineage>
</organism>
<protein>
    <recommendedName>
        <fullName evidence="3">F-box domain-containing protein</fullName>
    </recommendedName>
</protein>
<sequence length="410" mass="47781">MSQIYAKDSLDRFGDDLCQHLLSYLSFEDRFRYECLSKQWQRCVYETQTRLTITRKLCDKLNINSQIESMLQKLPNITDIVCEDYESNRMFEVIIKYCCHLKAINVWFVNDINIDTIEAFIAKFAKQLNAIAIHRRSPNTRNTIAKSYGYITYPKANHYLHLNGHLQLLLNPSPLHPYLHQVGIDYNVYNSPHFTAFVANYVHVLQSLYLRTGFISTDNELKALINDISRLQSLRDLHIEFSELVDPEPQSDTDSEYEQDMDANNNHANLVVHPGQGFNAELNPELNQHINPQLAETDNYWFPKVIAGLTQIGLNLRHLKRLSLNFYTDVNDCIIKGSEYKQLMHCIRHNYKRLTRLEICFNNSEELVLPPIGFTCGQQWKRITHLTLDCMADVQVIADIVNCFPNLQYL</sequence>
<proteinExistence type="predicted"/>
<accession>A0A7R9LWL7</accession>